<accession>A0A1T5DEK3</accession>
<evidence type="ECO:0000313" key="2">
    <source>
        <dbReference type="Proteomes" id="UP000191055"/>
    </source>
</evidence>
<protein>
    <submittedName>
        <fullName evidence="1">Uncharacterized protein</fullName>
    </submittedName>
</protein>
<dbReference type="Proteomes" id="UP000191055">
    <property type="component" value="Unassembled WGS sequence"/>
</dbReference>
<evidence type="ECO:0000313" key="1">
    <source>
        <dbReference type="EMBL" id="SKB70132.1"/>
    </source>
</evidence>
<dbReference type="STRING" id="889453.SAMN03080601_01088"/>
<organism evidence="1 2">
    <name type="scientific">Alkalitalea saponilacus</name>
    <dbReference type="NCBI Taxonomy" id="889453"/>
    <lineage>
        <taxon>Bacteria</taxon>
        <taxon>Pseudomonadati</taxon>
        <taxon>Bacteroidota</taxon>
        <taxon>Bacteroidia</taxon>
        <taxon>Marinilabiliales</taxon>
        <taxon>Marinilabiliaceae</taxon>
        <taxon>Alkalitalea</taxon>
    </lineage>
</organism>
<reference evidence="1 2" key="1">
    <citation type="submission" date="2017-02" db="EMBL/GenBank/DDBJ databases">
        <authorList>
            <person name="Peterson S.W."/>
        </authorList>
    </citation>
    <scope>NUCLEOTIDE SEQUENCE [LARGE SCALE GENOMIC DNA]</scope>
    <source>
        <strain evidence="1 2">DSM 24412</strain>
    </source>
</reference>
<gene>
    <name evidence="1" type="ORF">SAMN03080601_01088</name>
</gene>
<name>A0A1T5DEK3_9BACT</name>
<keyword evidence="2" id="KW-1185">Reference proteome</keyword>
<proteinExistence type="predicted"/>
<dbReference type="AlphaFoldDB" id="A0A1T5DEK3"/>
<dbReference type="EMBL" id="FUYV01000004">
    <property type="protein sequence ID" value="SKB70132.1"/>
    <property type="molecule type" value="Genomic_DNA"/>
</dbReference>
<sequence length="57" mass="6982">MTVFQRIITIPRGIKTPYHSLNGLFYLYTKKPFKFQPNMHRMLSEIDIKPEKRWKQD</sequence>